<evidence type="ECO:0000256" key="1">
    <source>
        <dbReference type="ARBA" id="ARBA00004141"/>
    </source>
</evidence>
<feature type="transmembrane region" description="Helical" evidence="6">
    <location>
        <begin position="6"/>
        <end position="25"/>
    </location>
</feature>
<evidence type="ECO:0000256" key="5">
    <source>
        <dbReference type="ARBA" id="ARBA00023136"/>
    </source>
</evidence>
<reference evidence="7 8" key="1">
    <citation type="submission" date="2019-11" db="EMBL/GenBank/DDBJ databases">
        <authorList>
            <person name="Holert J."/>
        </authorList>
    </citation>
    <scope>NUCLEOTIDE SEQUENCE [LARGE SCALE GENOMIC DNA]</scope>
    <source>
        <strain evidence="7">SB11_3</strain>
    </source>
</reference>
<feature type="transmembrane region" description="Helical" evidence="6">
    <location>
        <begin position="46"/>
        <end position="64"/>
    </location>
</feature>
<dbReference type="AlphaFoldDB" id="A0A5S9QFB5"/>
<comment type="similarity">
    <text evidence="2">Belongs to the UPF0382 family.</text>
</comment>
<organism evidence="7 8">
    <name type="scientific">BD1-7 clade bacterium</name>
    <dbReference type="NCBI Taxonomy" id="2029982"/>
    <lineage>
        <taxon>Bacteria</taxon>
        <taxon>Pseudomonadati</taxon>
        <taxon>Pseudomonadota</taxon>
        <taxon>Gammaproteobacteria</taxon>
        <taxon>Cellvibrionales</taxon>
        <taxon>Spongiibacteraceae</taxon>
        <taxon>BD1-7 clade</taxon>
    </lineage>
</organism>
<sequence length="124" mass="13063">MATQWVLPFAAVNGFIAVGLGAFGAHGLKNKLSAHMMDVYHTAVQYHFVHTLVLLAVGILMQQMHKTSTLVVSAYAFAFGILLFSGSLYVLALTGMKMLGAITPIGGVGLLIGWAALAVALFKA</sequence>
<comment type="subcellular location">
    <subcellularLocation>
        <location evidence="1">Membrane</location>
        <topology evidence="1">Multi-pass membrane protein</topology>
    </subcellularLocation>
</comment>
<evidence type="ECO:0000256" key="4">
    <source>
        <dbReference type="ARBA" id="ARBA00022989"/>
    </source>
</evidence>
<evidence type="ECO:0000313" key="8">
    <source>
        <dbReference type="Proteomes" id="UP000441399"/>
    </source>
</evidence>
<keyword evidence="3 6" id="KW-0812">Transmembrane</keyword>
<evidence type="ECO:0000313" key="7">
    <source>
        <dbReference type="EMBL" id="CAA0116086.1"/>
    </source>
</evidence>
<dbReference type="EMBL" id="CACSIO010000023">
    <property type="protein sequence ID" value="CAA0116086.1"/>
    <property type="molecule type" value="Genomic_DNA"/>
</dbReference>
<feature type="transmembrane region" description="Helical" evidence="6">
    <location>
        <begin position="99"/>
        <end position="122"/>
    </location>
</feature>
<name>A0A5S9QFB5_9GAMM</name>
<proteinExistence type="inferred from homology"/>
<gene>
    <name evidence="7" type="ORF">OPDIPICF_01812</name>
</gene>
<keyword evidence="8" id="KW-1185">Reference proteome</keyword>
<dbReference type="InterPro" id="IPR006696">
    <property type="entry name" value="DUF423"/>
</dbReference>
<dbReference type="OrthoDB" id="9802121at2"/>
<dbReference type="PANTHER" id="PTHR43461:SF1">
    <property type="entry name" value="TRANSMEMBRANE PROTEIN 256"/>
    <property type="match status" value="1"/>
</dbReference>
<keyword evidence="5 6" id="KW-0472">Membrane</keyword>
<dbReference type="GO" id="GO:0005886">
    <property type="term" value="C:plasma membrane"/>
    <property type="evidence" value="ECO:0007669"/>
    <property type="project" value="TreeGrafter"/>
</dbReference>
<dbReference type="Proteomes" id="UP000441399">
    <property type="component" value="Unassembled WGS sequence"/>
</dbReference>
<evidence type="ECO:0000256" key="6">
    <source>
        <dbReference type="SAM" id="Phobius"/>
    </source>
</evidence>
<accession>A0A5S9QFB5</accession>
<protein>
    <recommendedName>
        <fullName evidence="9">DUF423 domain-containing protein</fullName>
    </recommendedName>
</protein>
<evidence type="ECO:0008006" key="9">
    <source>
        <dbReference type="Google" id="ProtNLM"/>
    </source>
</evidence>
<evidence type="ECO:0000256" key="2">
    <source>
        <dbReference type="ARBA" id="ARBA00009694"/>
    </source>
</evidence>
<evidence type="ECO:0000256" key="3">
    <source>
        <dbReference type="ARBA" id="ARBA00022692"/>
    </source>
</evidence>
<dbReference type="PANTHER" id="PTHR43461">
    <property type="entry name" value="TRANSMEMBRANE PROTEIN 256"/>
    <property type="match status" value="1"/>
</dbReference>
<dbReference type="Pfam" id="PF04241">
    <property type="entry name" value="DUF423"/>
    <property type="match status" value="1"/>
</dbReference>
<keyword evidence="4 6" id="KW-1133">Transmembrane helix</keyword>
<feature type="transmembrane region" description="Helical" evidence="6">
    <location>
        <begin position="70"/>
        <end position="92"/>
    </location>
</feature>